<feature type="non-terminal residue" evidence="2">
    <location>
        <position position="327"/>
    </location>
</feature>
<dbReference type="PANTHER" id="PTHR48449:SF1">
    <property type="entry name" value="DUF1985 DOMAIN-CONTAINING PROTEIN"/>
    <property type="match status" value="1"/>
</dbReference>
<comment type="caution">
    <text evidence="2">The sequence shown here is derived from an EMBL/GenBank/DDBJ whole genome shotgun (WGS) entry which is preliminary data.</text>
</comment>
<dbReference type="PANTHER" id="PTHR48449">
    <property type="entry name" value="DUF1985 DOMAIN-CONTAINING PROTEIN"/>
    <property type="match status" value="1"/>
</dbReference>
<proteinExistence type="predicted"/>
<name>A0A699L6I9_TANCI</name>
<organism evidence="2">
    <name type="scientific">Tanacetum cinerariifolium</name>
    <name type="common">Dalmatian daisy</name>
    <name type="synonym">Chrysanthemum cinerariifolium</name>
    <dbReference type="NCBI Taxonomy" id="118510"/>
    <lineage>
        <taxon>Eukaryota</taxon>
        <taxon>Viridiplantae</taxon>
        <taxon>Streptophyta</taxon>
        <taxon>Embryophyta</taxon>
        <taxon>Tracheophyta</taxon>
        <taxon>Spermatophyta</taxon>
        <taxon>Magnoliopsida</taxon>
        <taxon>eudicotyledons</taxon>
        <taxon>Gunneridae</taxon>
        <taxon>Pentapetalae</taxon>
        <taxon>asterids</taxon>
        <taxon>campanulids</taxon>
        <taxon>Asterales</taxon>
        <taxon>Asteraceae</taxon>
        <taxon>Asteroideae</taxon>
        <taxon>Anthemideae</taxon>
        <taxon>Anthemidinae</taxon>
        <taxon>Tanacetum</taxon>
    </lineage>
</organism>
<reference evidence="2" key="1">
    <citation type="journal article" date="2019" name="Sci. Rep.">
        <title>Draft genome of Tanacetum cinerariifolium, the natural source of mosquito coil.</title>
        <authorList>
            <person name="Yamashiro T."/>
            <person name="Shiraishi A."/>
            <person name="Satake H."/>
            <person name="Nakayama K."/>
        </authorList>
    </citation>
    <scope>NUCLEOTIDE SEQUENCE</scope>
</reference>
<evidence type="ECO:0000256" key="1">
    <source>
        <dbReference type="SAM" id="MobiDB-lite"/>
    </source>
</evidence>
<protein>
    <submittedName>
        <fullName evidence="2">Phospholipase-like protein</fullName>
    </submittedName>
</protein>
<feature type="non-terminal residue" evidence="2">
    <location>
        <position position="1"/>
    </location>
</feature>
<gene>
    <name evidence="2" type="ORF">Tci_693695</name>
</gene>
<dbReference type="EMBL" id="BKCJ010577813">
    <property type="protein sequence ID" value="GFB21724.1"/>
    <property type="molecule type" value="Genomic_DNA"/>
</dbReference>
<dbReference type="AlphaFoldDB" id="A0A699L6I9"/>
<evidence type="ECO:0000313" key="2">
    <source>
        <dbReference type="EMBL" id="GFB21724.1"/>
    </source>
</evidence>
<sequence length="327" mass="37284">SCDCRVTIRSKLKMIPKMKKRISSSKKRLDLLKNTVFGKWLDFNDTNYDNHLLNYVLQHQRPGLSKSVDLDILFDIAGRTLLLGRAEFCLVTGFTCGKVVFPEYLDGGIPPFVRHLFLDKLKKLEKNKDGELVQDKATKGKAAQPSVTIKDLEDKKVVLTFMPRLVDDLSAWNDFPWEIGQNWYRRSYDYLDIKEKSVSLDDLGGLSQDDESDAYTRQDGRGATVKAKVSGKAMNDDDMSAVVYVEETKSAREILLENKVESLEVKVKKLQFDHDKMAVFFENFKKIRPELVPPIHNAKEDHSDAAIDGDHMDVVCHPDENEGPNEK</sequence>
<accession>A0A699L6I9</accession>
<feature type="region of interest" description="Disordered" evidence="1">
    <location>
        <begin position="305"/>
        <end position="327"/>
    </location>
</feature>